<dbReference type="EnsemblMetazoa" id="Aqu2.1.34038_001">
    <property type="protein sequence ID" value="Aqu2.1.34038_001"/>
    <property type="gene ID" value="Aqu2.1.34038"/>
</dbReference>
<name>A0A1X7V201_AMPQE</name>
<dbReference type="GO" id="GO:0009378">
    <property type="term" value="F:four-way junction helicase activity"/>
    <property type="evidence" value="ECO:0007669"/>
    <property type="project" value="TreeGrafter"/>
</dbReference>
<dbReference type="GO" id="GO:0043138">
    <property type="term" value="F:3'-5' DNA helicase activity"/>
    <property type="evidence" value="ECO:0007669"/>
    <property type="project" value="UniProtKB-EC"/>
</dbReference>
<evidence type="ECO:0000256" key="1">
    <source>
        <dbReference type="ARBA" id="ARBA00005446"/>
    </source>
</evidence>
<evidence type="ECO:0000256" key="5">
    <source>
        <dbReference type="ARBA" id="ARBA00034808"/>
    </source>
</evidence>
<keyword evidence="3" id="KW-0413">Isomerase</keyword>
<dbReference type="GO" id="GO:0005694">
    <property type="term" value="C:chromosome"/>
    <property type="evidence" value="ECO:0007669"/>
    <property type="project" value="TreeGrafter"/>
</dbReference>
<sequence length="124" mass="14476">MFFKGTDSDVKSTIIDHFTKQPCLRIVICTDPFGMGIDFKNVIYKIYYGVPNDMETYVPQIGRGRREGIDSYVVRLHSKRLLDNCEVLMRRKDVDVVTYVPRNRRVAILSIYEIFDCSAMMTQH</sequence>
<dbReference type="STRING" id="400682.A0A1X7V201"/>
<dbReference type="SUPFAM" id="SSF52540">
    <property type="entry name" value="P-loop containing nucleoside triphosphate hydrolases"/>
    <property type="match status" value="1"/>
</dbReference>
<accession>A0A1X7V201</accession>
<dbReference type="GO" id="GO:0003677">
    <property type="term" value="F:DNA binding"/>
    <property type="evidence" value="ECO:0007669"/>
    <property type="project" value="UniProtKB-KW"/>
</dbReference>
<dbReference type="OrthoDB" id="10261556at2759"/>
<proteinExistence type="inferred from homology"/>
<dbReference type="GO" id="GO:0005737">
    <property type="term" value="C:cytoplasm"/>
    <property type="evidence" value="ECO:0007669"/>
    <property type="project" value="TreeGrafter"/>
</dbReference>
<dbReference type="GO" id="GO:0006310">
    <property type="term" value="P:DNA recombination"/>
    <property type="evidence" value="ECO:0007669"/>
    <property type="project" value="TreeGrafter"/>
</dbReference>
<evidence type="ECO:0000313" key="8">
    <source>
        <dbReference type="EnsemblMetazoa" id="Aqu2.1.34038_001"/>
    </source>
</evidence>
<keyword evidence="2" id="KW-0238">DNA-binding</keyword>
<evidence type="ECO:0000256" key="2">
    <source>
        <dbReference type="ARBA" id="ARBA00023125"/>
    </source>
</evidence>
<dbReference type="InterPro" id="IPR027417">
    <property type="entry name" value="P-loop_NTPase"/>
</dbReference>
<comment type="catalytic activity">
    <reaction evidence="4">
        <text>Couples ATP hydrolysis with the unwinding of duplex DNA by translocating in the 3'-5' direction.</text>
        <dbReference type="EC" id="5.6.2.4"/>
    </reaction>
</comment>
<dbReference type="PANTHER" id="PTHR13710">
    <property type="entry name" value="DNA HELICASE RECQ FAMILY MEMBER"/>
    <property type="match status" value="1"/>
</dbReference>
<evidence type="ECO:0000256" key="6">
    <source>
        <dbReference type="ARBA" id="ARBA00044566"/>
    </source>
</evidence>
<dbReference type="PANTHER" id="PTHR13710:SF105">
    <property type="entry name" value="ATP-DEPENDENT DNA HELICASE Q1"/>
    <property type="match status" value="1"/>
</dbReference>
<comment type="similarity">
    <text evidence="1">Belongs to the helicase family. RecQ subfamily.</text>
</comment>
<dbReference type="GO" id="GO:0006281">
    <property type="term" value="P:DNA repair"/>
    <property type="evidence" value="ECO:0007669"/>
    <property type="project" value="TreeGrafter"/>
</dbReference>
<dbReference type="EC" id="5.6.2.4" evidence="5"/>
<evidence type="ECO:0000256" key="4">
    <source>
        <dbReference type="ARBA" id="ARBA00034617"/>
    </source>
</evidence>
<dbReference type="Gene3D" id="3.40.50.300">
    <property type="entry name" value="P-loop containing nucleotide triphosphate hydrolases"/>
    <property type="match status" value="1"/>
</dbReference>
<evidence type="ECO:0000259" key="7">
    <source>
        <dbReference type="PROSITE" id="PS51194"/>
    </source>
</evidence>
<feature type="domain" description="Helicase C-terminal" evidence="7">
    <location>
        <begin position="1"/>
        <end position="105"/>
    </location>
</feature>
<dbReference type="InterPro" id="IPR001650">
    <property type="entry name" value="Helicase_C-like"/>
</dbReference>
<dbReference type="PROSITE" id="PS51194">
    <property type="entry name" value="HELICASE_CTER"/>
    <property type="match status" value="1"/>
</dbReference>
<dbReference type="Pfam" id="PF00271">
    <property type="entry name" value="Helicase_C"/>
    <property type="match status" value="1"/>
</dbReference>
<protein>
    <recommendedName>
        <fullName evidence="5">DNA 3'-5' helicase</fullName>
        <ecNumber evidence="5">5.6.2.4</ecNumber>
    </recommendedName>
    <alternativeName>
        <fullName evidence="6">DNA 3'-5' helicase Q1</fullName>
    </alternativeName>
</protein>
<reference evidence="8" key="1">
    <citation type="submission" date="2017-05" db="UniProtKB">
        <authorList>
            <consortium name="EnsemblMetazoa"/>
        </authorList>
    </citation>
    <scope>IDENTIFICATION</scope>
</reference>
<dbReference type="AlphaFoldDB" id="A0A1X7V201"/>
<dbReference type="InParanoid" id="A0A1X7V201"/>
<evidence type="ECO:0000256" key="3">
    <source>
        <dbReference type="ARBA" id="ARBA00023235"/>
    </source>
</evidence>
<organism evidence="8">
    <name type="scientific">Amphimedon queenslandica</name>
    <name type="common">Sponge</name>
    <dbReference type="NCBI Taxonomy" id="400682"/>
    <lineage>
        <taxon>Eukaryota</taxon>
        <taxon>Metazoa</taxon>
        <taxon>Porifera</taxon>
        <taxon>Demospongiae</taxon>
        <taxon>Heteroscleromorpha</taxon>
        <taxon>Haplosclerida</taxon>
        <taxon>Niphatidae</taxon>
        <taxon>Amphimedon</taxon>
    </lineage>
</organism>